<evidence type="ECO:0000256" key="3">
    <source>
        <dbReference type="ARBA" id="ARBA00022552"/>
    </source>
</evidence>
<name>A0A9W7GBH2_9STRA</name>
<keyword evidence="3" id="KW-0698">rRNA processing</keyword>
<dbReference type="InterPro" id="IPR008847">
    <property type="entry name" value="Suf"/>
</dbReference>
<dbReference type="EMBL" id="BRYA01001140">
    <property type="protein sequence ID" value="GMI39513.1"/>
    <property type="molecule type" value="Genomic_DNA"/>
</dbReference>
<protein>
    <recommendedName>
        <fullName evidence="10">U3 small nucleolar RNA-associated protein 6</fullName>
    </recommendedName>
</protein>
<dbReference type="PANTHER" id="PTHR23271">
    <property type="entry name" value="HEPATOCELLULAR CARCINOMA-ASSOCIATED ANTIGEN 66"/>
    <property type="match status" value="1"/>
</dbReference>
<dbReference type="Pfam" id="PF08640">
    <property type="entry name" value="U3_assoc_6"/>
    <property type="match status" value="1"/>
</dbReference>
<evidence type="ECO:0000256" key="4">
    <source>
        <dbReference type="ARBA" id="ARBA00022737"/>
    </source>
</evidence>
<comment type="similarity">
    <text evidence="2">Belongs to the UTP6 family.</text>
</comment>
<gene>
    <name evidence="8" type="ORF">TrCOL_g296</name>
</gene>
<evidence type="ECO:0000259" key="7">
    <source>
        <dbReference type="Pfam" id="PF08640"/>
    </source>
</evidence>
<dbReference type="Pfam" id="PF05843">
    <property type="entry name" value="Suf"/>
    <property type="match status" value="1"/>
</dbReference>
<dbReference type="AlphaFoldDB" id="A0A9W7GBH2"/>
<dbReference type="GO" id="GO:0034388">
    <property type="term" value="C:Pwp2p-containing subcomplex of 90S preribosome"/>
    <property type="evidence" value="ECO:0007669"/>
    <property type="project" value="TreeGrafter"/>
</dbReference>
<evidence type="ECO:0000256" key="5">
    <source>
        <dbReference type="ARBA" id="ARBA00023242"/>
    </source>
</evidence>
<accession>A0A9W7GBH2</accession>
<dbReference type="SMART" id="SM00386">
    <property type="entry name" value="HAT"/>
    <property type="match status" value="3"/>
</dbReference>
<dbReference type="GO" id="GO:0000462">
    <property type="term" value="P:maturation of SSU-rRNA from tricistronic rRNA transcript (SSU-rRNA, 5.8S rRNA, LSU-rRNA)"/>
    <property type="evidence" value="ECO:0007669"/>
    <property type="project" value="InterPro"/>
</dbReference>
<dbReference type="InterPro" id="IPR055347">
    <property type="entry name" value="UTP6_N"/>
</dbReference>
<evidence type="ECO:0000256" key="2">
    <source>
        <dbReference type="ARBA" id="ARBA00010734"/>
    </source>
</evidence>
<sequence length="523" mass="59145">MAETVQAVMDSMVPALHDFIHLKIFSEAEVKALVDRRRDWEYMLIRKETRMEDWLEYVTFEMNLLKLHTMRKANSPASSSSPSSPSQFHISQHIHFIFTRALRKFKSDVTMWLQYIDFAKRNDSNKKLSRIYAEALQIHPHSVPLWLSSAEWEFFSNNNAKSARVVMQRALRTVPKSSALWLQYFNLELHYVQRMRGRREILQLDGVSSKKMASDPLFSGGVASIVYKNAIEAIPHLDFRLKFLEQCRAFPQTERLRAEILDSIKRDFPLDPSAYVGRARFSVPDMSKALAIMDEGFTHLQGELEDQFRVMYLNFITEVLESGSASDSDVPVLTNKYHSVSQPPKTSHPPSSELRVLQSVLHLNLNPSNLSPISEHLTSLPPPEPLSKPDPNLIRLTLLLSQSYMRLGSYVDSCKVLSHLLSNLSPHDHAHVSAYGEVVVPLVEALLSCGRVGEAKSIVEGAPQGFREVLVNRIGRYELAGGGGEGWNDAVRWGEKVVVVGGEGMKEFEGMRKAVREMGEGTV</sequence>
<dbReference type="OrthoDB" id="28112at2759"/>
<dbReference type="InterPro" id="IPR003107">
    <property type="entry name" value="HAT"/>
</dbReference>
<evidence type="ECO:0000256" key="1">
    <source>
        <dbReference type="ARBA" id="ARBA00004604"/>
    </source>
</evidence>
<dbReference type="InterPro" id="IPR011990">
    <property type="entry name" value="TPR-like_helical_dom_sf"/>
</dbReference>
<evidence type="ECO:0000313" key="8">
    <source>
        <dbReference type="EMBL" id="GMI39513.1"/>
    </source>
</evidence>
<evidence type="ECO:0000313" key="9">
    <source>
        <dbReference type="Proteomes" id="UP001165065"/>
    </source>
</evidence>
<dbReference type="Gene3D" id="1.25.40.10">
    <property type="entry name" value="Tetratricopeptide repeat domain"/>
    <property type="match status" value="1"/>
</dbReference>
<proteinExistence type="inferred from homology"/>
<organism evidence="8 9">
    <name type="scientific">Triparma columacea</name>
    <dbReference type="NCBI Taxonomy" id="722753"/>
    <lineage>
        <taxon>Eukaryota</taxon>
        <taxon>Sar</taxon>
        <taxon>Stramenopiles</taxon>
        <taxon>Ochrophyta</taxon>
        <taxon>Bolidophyceae</taxon>
        <taxon>Parmales</taxon>
        <taxon>Triparmaceae</taxon>
        <taxon>Triparma</taxon>
    </lineage>
</organism>
<dbReference type="Proteomes" id="UP001165065">
    <property type="component" value="Unassembled WGS sequence"/>
</dbReference>
<dbReference type="GO" id="GO:0032040">
    <property type="term" value="C:small-subunit processome"/>
    <property type="evidence" value="ECO:0007669"/>
    <property type="project" value="TreeGrafter"/>
</dbReference>
<evidence type="ECO:0008006" key="10">
    <source>
        <dbReference type="Google" id="ProtNLM"/>
    </source>
</evidence>
<comment type="subcellular location">
    <subcellularLocation>
        <location evidence="1">Nucleus</location>
        <location evidence="1">Nucleolus</location>
    </subcellularLocation>
</comment>
<feature type="domain" description="Suppressor of forked" evidence="6">
    <location>
        <begin position="100"/>
        <end position="196"/>
    </location>
</feature>
<feature type="domain" description="U3 small nucleolar RNA-associated protein 6 N-terminal" evidence="7">
    <location>
        <begin position="9"/>
        <end position="77"/>
    </location>
</feature>
<dbReference type="PANTHER" id="PTHR23271:SF1">
    <property type="entry name" value="U3 SMALL NUCLEOLAR RNA-ASSOCIATED PROTEIN 6 HOMOLOG"/>
    <property type="match status" value="1"/>
</dbReference>
<dbReference type="SUPFAM" id="SSF48452">
    <property type="entry name" value="TPR-like"/>
    <property type="match status" value="1"/>
</dbReference>
<dbReference type="GO" id="GO:0030515">
    <property type="term" value="F:snoRNA binding"/>
    <property type="evidence" value="ECO:0007669"/>
    <property type="project" value="InterPro"/>
</dbReference>
<evidence type="ECO:0000259" key="6">
    <source>
        <dbReference type="Pfam" id="PF05843"/>
    </source>
</evidence>
<keyword evidence="9" id="KW-1185">Reference proteome</keyword>
<keyword evidence="5" id="KW-0539">Nucleus</keyword>
<comment type="caution">
    <text evidence="8">The sequence shown here is derived from an EMBL/GenBank/DDBJ whole genome shotgun (WGS) entry which is preliminary data.</text>
</comment>
<keyword evidence="4" id="KW-0677">Repeat</keyword>
<reference evidence="9" key="1">
    <citation type="journal article" date="2023" name="Commun. Biol.">
        <title>Genome analysis of Parmales, the sister group of diatoms, reveals the evolutionary specialization of diatoms from phago-mixotrophs to photoautotrophs.</title>
        <authorList>
            <person name="Ban H."/>
            <person name="Sato S."/>
            <person name="Yoshikawa S."/>
            <person name="Yamada K."/>
            <person name="Nakamura Y."/>
            <person name="Ichinomiya M."/>
            <person name="Sato N."/>
            <person name="Blanc-Mathieu R."/>
            <person name="Endo H."/>
            <person name="Kuwata A."/>
            <person name="Ogata H."/>
        </authorList>
    </citation>
    <scope>NUCLEOTIDE SEQUENCE [LARGE SCALE GENOMIC DNA]</scope>
</reference>
<dbReference type="InterPro" id="IPR013949">
    <property type="entry name" value="Utp6"/>
</dbReference>